<keyword evidence="1" id="KW-0732">Signal</keyword>
<dbReference type="Pfam" id="PF13899">
    <property type="entry name" value="Thioredoxin_7"/>
    <property type="match status" value="1"/>
</dbReference>
<evidence type="ECO:0000313" key="8">
    <source>
        <dbReference type="Proteomes" id="UP001304847"/>
    </source>
</evidence>
<dbReference type="Proteomes" id="UP000266778">
    <property type="component" value="Chromosome"/>
</dbReference>
<reference evidence="5 8" key="4">
    <citation type="submission" date="2023-12" db="EMBL/GenBank/DDBJ databases">
        <title>Characterization of antibiotic resistance in Aeromonas spp. in hospital effluent.</title>
        <authorList>
            <person name="Negoseki B.R.S."/>
            <person name="Krul D."/>
            <person name="Siqueira A.C."/>
            <person name="Almeida M."/>
            <person name="Mesa D."/>
            <person name="Conte D."/>
            <person name="Dalla-Costa L.M."/>
        </authorList>
    </citation>
    <scope>NUCLEOTIDE SEQUENCE [LARGE SCALE GENOMIC DNA]</scope>
    <source>
        <strain evidence="5 8">36v</strain>
    </source>
</reference>
<dbReference type="SUPFAM" id="SSF52833">
    <property type="entry name" value="Thioredoxin-like"/>
    <property type="match status" value="1"/>
</dbReference>
<name>A0A3G9IC85_AERCA</name>
<dbReference type="InterPro" id="IPR013766">
    <property type="entry name" value="Thioredoxin_domain"/>
</dbReference>
<dbReference type="EMBL" id="CP025706">
    <property type="protein sequence ID" value="AXB06413.1"/>
    <property type="molecule type" value="Genomic_DNA"/>
</dbReference>
<evidence type="ECO:0000313" key="5">
    <source>
        <dbReference type="EMBL" id="MEA9434762.1"/>
    </source>
</evidence>
<evidence type="ECO:0000259" key="2">
    <source>
        <dbReference type="PROSITE" id="PS51352"/>
    </source>
</evidence>
<proteinExistence type="predicted"/>
<dbReference type="RefSeq" id="WP_010675118.1">
    <property type="nucleotide sequence ID" value="NZ_AP019195.1"/>
</dbReference>
<feature type="signal peptide" evidence="1">
    <location>
        <begin position="1"/>
        <end position="21"/>
    </location>
</feature>
<dbReference type="InterPro" id="IPR036249">
    <property type="entry name" value="Thioredoxin-like_sf"/>
</dbReference>
<evidence type="ECO:0000313" key="7">
    <source>
        <dbReference type="Proteomes" id="UP000515756"/>
    </source>
</evidence>
<protein>
    <submittedName>
        <fullName evidence="4">Thioredoxin family protein</fullName>
    </submittedName>
</protein>
<reference evidence="3" key="1">
    <citation type="journal article" date="2019" name="J Environ">
        <title>Genetic characterization and potential molecular dissemination mechanism of tet (31) gene in Aeromonas caviae from an oxytetracycline wastewater treatment system.</title>
        <authorList>
            <person name="Shi Y."/>
            <person name="Tian Z."/>
            <person name="Leclercq S.O."/>
            <person name="Zhang H."/>
            <person name="Yang M."/>
            <person name="Zhang Y."/>
        </authorList>
    </citation>
    <scope>NUCLEOTIDE SEQUENCE</scope>
    <source>
        <strain evidence="3">T25-39</strain>
    </source>
</reference>
<dbReference type="EMBL" id="AP021927">
    <property type="protein sequence ID" value="BBQ30237.1"/>
    <property type="molecule type" value="Genomic_DNA"/>
</dbReference>
<dbReference type="PROSITE" id="PS51352">
    <property type="entry name" value="THIOREDOXIN_2"/>
    <property type="match status" value="1"/>
</dbReference>
<feature type="domain" description="Thioredoxin" evidence="2">
    <location>
        <begin position="24"/>
        <end position="161"/>
    </location>
</feature>
<evidence type="ECO:0000313" key="3">
    <source>
        <dbReference type="EMBL" id="AXB06413.1"/>
    </source>
</evidence>
<dbReference type="Proteomes" id="UP000515756">
    <property type="component" value="Chromosome"/>
</dbReference>
<evidence type="ECO:0000313" key="6">
    <source>
        <dbReference type="EMBL" id="UZC87038.1"/>
    </source>
</evidence>
<dbReference type="Proteomes" id="UP001304847">
    <property type="component" value="Unassembled WGS sequence"/>
</dbReference>
<dbReference type="EMBL" id="CP110176">
    <property type="protein sequence ID" value="UZC87038.1"/>
    <property type="molecule type" value="Genomic_DNA"/>
</dbReference>
<reference evidence="6" key="3">
    <citation type="submission" date="2023-04" db="EMBL/GenBank/DDBJ databases">
        <title>Whole Genome Sequence of Multi-drug resistant Aeromonas caviae as a gut pathogen in newborn.</title>
        <authorList>
            <person name="Jadhav S.V."/>
            <person name="Saroj S.D."/>
            <person name="Saha U.B."/>
            <person name="Sen S."/>
            <person name="Kher A."/>
        </authorList>
    </citation>
    <scope>NUCLEOTIDE SEQUENCE</scope>
    <source>
        <strain evidence="6">SVJ23</strain>
    </source>
</reference>
<feature type="chain" id="PRO_5044594307" evidence="1">
    <location>
        <begin position="22"/>
        <end position="166"/>
    </location>
</feature>
<dbReference type="Proteomes" id="UP001163285">
    <property type="component" value="Chromosome"/>
</dbReference>
<sequence>MKRLLLPLILGTLLFNGAACAGDHLWSQSLPDYSQGYDETRDPARDLAAATAKASAEGKKVLLLVGGEWCSWCQEMNRFLDREPDLAGQLNRTFVVVKVNVSEQNKNESFLKDYPEYLGVPHFYVLDAKGRLLESFNTGLLEKGKSYDGEKLGKFIAYFQPRTTHG</sequence>
<gene>
    <name evidence="3" type="ORF">C1C91_16725</name>
    <name evidence="6" type="ORF">OJY61_03555</name>
    <name evidence="5" type="ORF">VCX44_02760</name>
    <name evidence="4" type="ORF">WP2W18E01_18190</name>
</gene>
<evidence type="ECO:0000256" key="1">
    <source>
        <dbReference type="SAM" id="SignalP"/>
    </source>
</evidence>
<evidence type="ECO:0000313" key="4">
    <source>
        <dbReference type="EMBL" id="BBQ30237.1"/>
    </source>
</evidence>
<reference evidence="4 7" key="2">
    <citation type="submission" date="2019-12" db="EMBL/GenBank/DDBJ databases">
        <title>complete genome sequences of Aeromonas caviae str. WP2-W18-ESBL-01 isolated from wastewater treatment plant effluent.</title>
        <authorList>
            <person name="Sekizuka T."/>
            <person name="Itokawa K."/>
            <person name="Yatsu K."/>
            <person name="Inamine Y."/>
            <person name="Kuroda M."/>
        </authorList>
    </citation>
    <scope>NUCLEOTIDE SEQUENCE [LARGE SCALE GENOMIC DNA]</scope>
    <source>
        <strain evidence="4 7">WP2-W18-ESBL-01</strain>
    </source>
</reference>
<dbReference type="AlphaFoldDB" id="A0A3G9IC85"/>
<accession>A0A3G9IC85</accession>
<dbReference type="Gene3D" id="3.40.30.10">
    <property type="entry name" value="Glutaredoxin"/>
    <property type="match status" value="1"/>
</dbReference>
<organism evidence="4 7">
    <name type="scientific">Aeromonas caviae</name>
    <name type="common">Aeromonas punctata</name>
    <dbReference type="NCBI Taxonomy" id="648"/>
    <lineage>
        <taxon>Bacteria</taxon>
        <taxon>Pseudomonadati</taxon>
        <taxon>Pseudomonadota</taxon>
        <taxon>Gammaproteobacteria</taxon>
        <taxon>Aeromonadales</taxon>
        <taxon>Aeromonadaceae</taxon>
        <taxon>Aeromonas</taxon>
    </lineage>
</organism>
<dbReference type="EMBL" id="JAYGOJ010000007">
    <property type="protein sequence ID" value="MEA9434762.1"/>
    <property type="molecule type" value="Genomic_DNA"/>
</dbReference>
<keyword evidence="8" id="KW-1185">Reference proteome</keyword>